<sequence length="127" mass="14297">MPSIKEFYNASINFKNRKTNYPVPGFCIIQVSNKYTVQKKVPINVEGKIIWSLKEAPCSVYKSTREEVSGVSSPRQQSLKTETQSKLQVDFTSKGNMLNSQRRSSTDVIDPKSGQGGTYSKQTKKIK</sequence>
<comment type="caution">
    <text evidence="2">The sequence shown here is derived from an EMBL/GenBank/DDBJ whole genome shotgun (WGS) entry which is preliminary data.</text>
</comment>
<dbReference type="Proteomes" id="UP000825729">
    <property type="component" value="Unassembled WGS sequence"/>
</dbReference>
<dbReference type="AlphaFoldDB" id="A0AAV7EHY8"/>
<name>A0AAV7EHY8_ARIFI</name>
<dbReference type="EMBL" id="JAINDJ010000005">
    <property type="protein sequence ID" value="KAG9447302.1"/>
    <property type="molecule type" value="Genomic_DNA"/>
</dbReference>
<protein>
    <submittedName>
        <fullName evidence="2">Uncharacterized protein</fullName>
    </submittedName>
</protein>
<gene>
    <name evidence="2" type="ORF">H6P81_013430</name>
</gene>
<accession>A0AAV7EHY8</accession>
<proteinExistence type="predicted"/>
<evidence type="ECO:0000256" key="1">
    <source>
        <dbReference type="SAM" id="MobiDB-lite"/>
    </source>
</evidence>
<feature type="compositionally biased region" description="Polar residues" evidence="1">
    <location>
        <begin position="70"/>
        <end position="107"/>
    </location>
</feature>
<evidence type="ECO:0000313" key="2">
    <source>
        <dbReference type="EMBL" id="KAG9447302.1"/>
    </source>
</evidence>
<feature type="region of interest" description="Disordered" evidence="1">
    <location>
        <begin position="66"/>
        <end position="127"/>
    </location>
</feature>
<evidence type="ECO:0000313" key="3">
    <source>
        <dbReference type="Proteomes" id="UP000825729"/>
    </source>
</evidence>
<keyword evidence="3" id="KW-1185">Reference proteome</keyword>
<organism evidence="2 3">
    <name type="scientific">Aristolochia fimbriata</name>
    <name type="common">White veined hardy Dutchman's pipe vine</name>
    <dbReference type="NCBI Taxonomy" id="158543"/>
    <lineage>
        <taxon>Eukaryota</taxon>
        <taxon>Viridiplantae</taxon>
        <taxon>Streptophyta</taxon>
        <taxon>Embryophyta</taxon>
        <taxon>Tracheophyta</taxon>
        <taxon>Spermatophyta</taxon>
        <taxon>Magnoliopsida</taxon>
        <taxon>Magnoliidae</taxon>
        <taxon>Piperales</taxon>
        <taxon>Aristolochiaceae</taxon>
        <taxon>Aristolochia</taxon>
    </lineage>
</organism>
<reference evidence="2 3" key="1">
    <citation type="submission" date="2021-07" db="EMBL/GenBank/DDBJ databases">
        <title>The Aristolochia fimbriata genome: insights into angiosperm evolution, floral development and chemical biosynthesis.</title>
        <authorList>
            <person name="Jiao Y."/>
        </authorList>
    </citation>
    <scope>NUCLEOTIDE SEQUENCE [LARGE SCALE GENOMIC DNA]</scope>
    <source>
        <strain evidence="2">IBCAS-2021</strain>
        <tissue evidence="2">Leaf</tissue>
    </source>
</reference>